<gene>
    <name evidence="4" type="ORF">BCL93_101349</name>
</gene>
<proteinExistence type="predicted"/>
<feature type="domain" description="YhdP central" evidence="3">
    <location>
        <begin position="1"/>
        <end position="320"/>
    </location>
</feature>
<evidence type="ECO:0000256" key="2">
    <source>
        <dbReference type="SAM" id="Phobius"/>
    </source>
</evidence>
<name>A0A328XYE4_9GAMM</name>
<keyword evidence="2" id="KW-0812">Transmembrane</keyword>
<dbReference type="PANTHER" id="PTHR38690:SF1">
    <property type="entry name" value="PROTEASE"/>
    <property type="match status" value="1"/>
</dbReference>
<feature type="transmembrane region" description="Helical" evidence="2">
    <location>
        <begin position="1281"/>
        <end position="1301"/>
    </location>
</feature>
<sequence>MSPFRLLSRWALTTVAILLALLAVLLLSLRLAAGELDRFRPEVESLLSDRFNAELDMGQLSGGFHGLDPSLSLDNLTLVSRTEPARPLLEIDSARLRLDGVASLLGMPRVDDANIRGVTVHLYQNPDRSWQWPQPAELPPEIIPDGRFTLERLDYWVGVLLRQRLAVENVRVVLHGLDRRLAFDAPRLLMAGDAGRAHIEGQLHVADNPDATLTAVLEVLPGQGGLADFNAALQARMELDHLVELAGVLSRNEPLKVDEARGEAKLWGRWRHGALEDVRLDVDVPRLRLSHEQRPLDLQDIRVTGQWLRGDDGWQAWLNTQGDAETDVTVSNASAPAGAVVTSDGESLGSGDGSGQASEQGSEPGLEDVAVEGAGQKPDATLPPADETVAIGKADAAGRPLPRHWQASGDGDGWWLNTSAFDLAALAAWRERAPLPEGLQRVLARLAPRGQVGGLKVGQRDGHWRAFGELYDVAVDTWQGAPGGGPLDAWVEAEDLSGHIRFADTGDEPASLNFPDVFAAPMALSSASGKVSWAYQGDGVSVTGRDLAVGWHGAPVTGSFDLEVGRTEPGHLALDLAFADVDASSGDLLDWLPVKALPPELTEWLGRGVAGFVDDGSLSLNLPLVDDVRTEDVDLSLALDIRDGTLPFAPGWPALNGVKGQLRLENQRLSADVEKASLVGLQAQDAAVSLNGEHLEVSGQAEGSTTALLDFLAAIPGLDIGREDWNGQGNVTGKVDLAMDLGAPDALSLDVNASVDEPRLGLEPVGLNVFNVNGDVEYRYRDGRGGLYGELGARAFEGPLLARFDGDAQTMTLNGRALARGLLEWAGTPYLAPLMSGYFPYTLRMPVNGEKPTVTLDSRLEGLALNLPDPFGKTASETVPLTLSIDRARERGEMVLRDRARMRWRNAPMGAQGQLWLENWPLEPGWQRDPGWSVQWQTNRLPVSPWIDALTGLSLQHLSGGQGTAAGSLDAIDLSTPCLSLNNHCLGTLQASADALGGGNWRMALDGSIAKGEADYRPSAARPINVDLSRLSLDGLWPAPEAPTQVFDEVAVAPAPTPLPDWLDAVPDGRLRVAEMTRLGSTLGPLNLSWKASPSQLVLAPLGLTLGQVSARGELIWEAAGSDSSLTRSRLRLDGGDLGTALATLGQDVPIRNAETHVESQLAWPGAPWQFALVRSRGSLDVKLLDGRFLNLQSGSAKLIGLLNFDNLLRRLRLDFSDVTGQGTAFDRVNGSATLYGGILETHGPVQIEAPATQFSLEGQVDLARRELDQRLAITVPVTQALPVAALVAGGPVIGGAVFLAQRLFGRAIDRVTRIHYRVQGPWTDPRISLESAE</sequence>
<comment type="caution">
    <text evidence="4">The sequence shown here is derived from an EMBL/GenBank/DDBJ whole genome shotgun (WGS) entry which is preliminary data.</text>
</comment>
<keyword evidence="2" id="KW-1133">Transmembrane helix</keyword>
<dbReference type="InterPro" id="IPR025263">
    <property type="entry name" value="YhdP_central"/>
</dbReference>
<evidence type="ECO:0000259" key="3">
    <source>
        <dbReference type="Pfam" id="PF13116"/>
    </source>
</evidence>
<evidence type="ECO:0000313" key="4">
    <source>
        <dbReference type="EMBL" id="RAR64529.1"/>
    </source>
</evidence>
<dbReference type="EMBL" id="QLSX01000001">
    <property type="protein sequence ID" value="RAR64529.1"/>
    <property type="molecule type" value="Genomic_DNA"/>
</dbReference>
<feature type="domain" description="YhdP central" evidence="3">
    <location>
        <begin position="405"/>
        <end position="1328"/>
    </location>
</feature>
<dbReference type="OrthoDB" id="9762238at2"/>
<accession>A0A328XYE4</accession>
<dbReference type="PANTHER" id="PTHR38690">
    <property type="entry name" value="PROTEASE-RELATED"/>
    <property type="match status" value="1"/>
</dbReference>
<organism evidence="4 5">
    <name type="scientific">Onishia taeanensis</name>
    <dbReference type="NCBI Taxonomy" id="284577"/>
    <lineage>
        <taxon>Bacteria</taxon>
        <taxon>Pseudomonadati</taxon>
        <taxon>Pseudomonadota</taxon>
        <taxon>Gammaproteobacteria</taxon>
        <taxon>Oceanospirillales</taxon>
        <taxon>Halomonadaceae</taxon>
        <taxon>Onishia</taxon>
    </lineage>
</organism>
<keyword evidence="2" id="KW-0472">Membrane</keyword>
<dbReference type="Proteomes" id="UP000249700">
    <property type="component" value="Unassembled WGS sequence"/>
</dbReference>
<dbReference type="Pfam" id="PF13116">
    <property type="entry name" value="YhdP"/>
    <property type="match status" value="2"/>
</dbReference>
<dbReference type="RefSeq" id="WP_112053383.1">
    <property type="nucleotide sequence ID" value="NZ_QLSX01000001.1"/>
</dbReference>
<feature type="region of interest" description="Disordered" evidence="1">
    <location>
        <begin position="339"/>
        <end position="365"/>
    </location>
</feature>
<dbReference type="InterPro" id="IPR011836">
    <property type="entry name" value="YhdP"/>
</dbReference>
<protein>
    <submittedName>
        <fullName evidence="4">Uncharacterized protein (TIGR02099 family)</fullName>
    </submittedName>
</protein>
<reference evidence="4 5" key="1">
    <citation type="submission" date="2018-06" db="EMBL/GenBank/DDBJ databases">
        <title>Comparative analysis of microorganisms from saline springs in Andes Mountain Range, Colombia.</title>
        <authorList>
            <person name="Rubin E."/>
        </authorList>
    </citation>
    <scope>NUCLEOTIDE SEQUENCE [LARGE SCALE GENOMIC DNA]</scope>
    <source>
        <strain evidence="4 5">USBA-857</strain>
    </source>
</reference>
<evidence type="ECO:0000256" key="1">
    <source>
        <dbReference type="SAM" id="MobiDB-lite"/>
    </source>
</evidence>
<evidence type="ECO:0000313" key="5">
    <source>
        <dbReference type="Proteomes" id="UP000249700"/>
    </source>
</evidence>